<dbReference type="PROSITE" id="PS51193">
    <property type="entry name" value="HELICASE_ATP_BIND_2"/>
    <property type="match status" value="1"/>
</dbReference>
<dbReference type="InterPro" id="IPR006555">
    <property type="entry name" value="ATP-dep_Helicase_C"/>
</dbReference>
<dbReference type="KEGG" id="lai:LAC30SC_05205"/>
<comment type="similarity">
    <text evidence="4">Belongs to the helicase family. DinG subfamily.</text>
</comment>
<keyword evidence="2" id="KW-0378">Hydrolase</keyword>
<evidence type="ECO:0000259" key="5">
    <source>
        <dbReference type="PROSITE" id="PS51193"/>
    </source>
</evidence>
<dbReference type="GO" id="GO:0016818">
    <property type="term" value="F:hydrolase activity, acting on acid anhydrides, in phosphorus-containing anhydrides"/>
    <property type="evidence" value="ECO:0007669"/>
    <property type="project" value="InterPro"/>
</dbReference>
<dbReference type="GO" id="GO:0003676">
    <property type="term" value="F:nucleic acid binding"/>
    <property type="evidence" value="ECO:0007669"/>
    <property type="project" value="InterPro"/>
</dbReference>
<reference key="2">
    <citation type="submission" date="2011-02" db="EMBL/GenBank/DDBJ databases">
        <authorList>
            <person name="Roh H."/>
            <person name="Ko H.-J."/>
            <person name="Kim S.-H."/>
            <person name="Choi I.-G."/>
            <person name="Oh S."/>
        </authorList>
    </citation>
    <scope>NUCLEOTIDE SEQUENCE</scope>
    <source>
        <strain>30SC</strain>
    </source>
</reference>
<dbReference type="Gene3D" id="3.40.50.300">
    <property type="entry name" value="P-loop containing nucleotide triphosphate hydrolases"/>
    <property type="match status" value="2"/>
</dbReference>
<dbReference type="GO" id="GO:0006139">
    <property type="term" value="P:nucleobase-containing compound metabolic process"/>
    <property type="evidence" value="ECO:0007669"/>
    <property type="project" value="InterPro"/>
</dbReference>
<keyword evidence="1" id="KW-0547">Nucleotide-binding</keyword>
<feature type="domain" description="Helicase ATP-binding" evidence="5">
    <location>
        <begin position="13"/>
        <end position="289"/>
    </location>
</feature>
<dbReference type="GO" id="GO:0005524">
    <property type="term" value="F:ATP binding"/>
    <property type="evidence" value="ECO:0007669"/>
    <property type="project" value="UniProtKB-KW"/>
</dbReference>
<reference evidence="6 7" key="1">
    <citation type="journal article" date="2011" name="J. Bacteriol.">
        <title>Complete genome sequencing of Lactobacillus acidophilus 30SC, isolated from swine intestine.</title>
        <authorList>
            <person name="Oh S."/>
            <person name="Roh H."/>
            <person name="Ko H.J."/>
            <person name="Kim S."/>
            <person name="Kim K.H."/>
            <person name="Lee S.E."/>
            <person name="Chang I.S."/>
            <person name="Kim S."/>
            <person name="Choi I.G."/>
        </authorList>
    </citation>
    <scope>NUCLEOTIDE SEQUENCE [LARGE SCALE GENOMIC DNA]</scope>
    <source>
        <strain evidence="6 7">30SC</strain>
    </source>
</reference>
<evidence type="ECO:0000256" key="2">
    <source>
        <dbReference type="ARBA" id="ARBA00022801"/>
    </source>
</evidence>
<dbReference type="InterPro" id="IPR014013">
    <property type="entry name" value="Helic_SF1/SF2_ATP-bd_DinG/Rad3"/>
</dbReference>
<protein>
    <submittedName>
        <fullName evidence="6">ATP-dependent helicase DinG</fullName>
    </submittedName>
</protein>
<organism evidence="6 7">
    <name type="scientific">Lactobacillus amylovorus</name>
    <dbReference type="NCBI Taxonomy" id="1604"/>
    <lineage>
        <taxon>Bacteria</taxon>
        <taxon>Bacillati</taxon>
        <taxon>Bacillota</taxon>
        <taxon>Bacilli</taxon>
        <taxon>Lactobacillales</taxon>
        <taxon>Lactobacillaceae</taxon>
        <taxon>Lactobacillus</taxon>
    </lineage>
</organism>
<dbReference type="Proteomes" id="UP000007491">
    <property type="component" value="Chromosome"/>
</dbReference>
<dbReference type="SMART" id="SM00491">
    <property type="entry name" value="HELICc2"/>
    <property type="match status" value="1"/>
</dbReference>
<dbReference type="EMBL" id="CP002559">
    <property type="protein sequence ID" value="ADZ07189.1"/>
    <property type="molecule type" value="Genomic_DNA"/>
</dbReference>
<dbReference type="AlphaFoldDB" id="F0TE12"/>
<evidence type="ECO:0000256" key="1">
    <source>
        <dbReference type="ARBA" id="ARBA00022741"/>
    </source>
</evidence>
<evidence type="ECO:0000256" key="3">
    <source>
        <dbReference type="ARBA" id="ARBA00022840"/>
    </source>
</evidence>
<dbReference type="Pfam" id="PF13307">
    <property type="entry name" value="Helicase_C_2"/>
    <property type="match status" value="1"/>
</dbReference>
<gene>
    <name evidence="6" type="ordered locus">LAC30SC_05205</name>
</gene>
<dbReference type="SUPFAM" id="SSF52540">
    <property type="entry name" value="P-loop containing nucleoside triphosphate hydrolases"/>
    <property type="match status" value="1"/>
</dbReference>
<evidence type="ECO:0000313" key="7">
    <source>
        <dbReference type="Proteomes" id="UP000007491"/>
    </source>
</evidence>
<dbReference type="HOGENOM" id="CLU_014476_0_0_9"/>
<dbReference type="InterPro" id="IPR045028">
    <property type="entry name" value="DinG/Rad3-like"/>
</dbReference>
<keyword evidence="3" id="KW-0067">ATP-binding</keyword>
<dbReference type="InterPro" id="IPR027417">
    <property type="entry name" value="P-loop_NTPase"/>
</dbReference>
<dbReference type="OrthoDB" id="9803913at2"/>
<accession>F0TE12</accession>
<evidence type="ECO:0000313" key="6">
    <source>
        <dbReference type="EMBL" id="ADZ07189.1"/>
    </source>
</evidence>
<sequence>MDISNQIIGSFSQNVSSFYNSNPRKSQVEIALDVANFLFNSPKRIMFIEAPVGIGKTLGVLIPSILYSRLQRSQITYATATKNLQDQIFDSDLPDLKRMQILGDEKKVLAMGKENYFCIVNYQNNREKFKTSQRAVDIGMAIDKCYTGLRKELDQVLKNASKEETTDHEWDILKIKSDQRKCKLNYCPGHEYRNSFQKHPFITVTNHSQLIQTRINIDNKIPGIVSVYPGLVIIDEAHLFNDNYLSCAQEQLSIEDFKKISHFAKDNLRLKKAATQIKKKLIKLSKQKYGLQTRHTLVYEDRVNLSIIREELIKEESFDTNRNGEVNVGGQVDELVGSIYKILDTNNYISWITSDNGEKIQFVTKNIFDDFEKLIKELSAYNKIIFMSGTLTSTNNSEEEIKSIWGISNFEYKSYESPFSPENQIYLCLPKEGFKVTRNKDRMVQPIVINCIQPICRQIKGGVLILSNSLELKDKIRKDIGNTYENRNVFSQGDDNVNELSKKFKRDKSSILIASGSFKTGFSVKGEALQAVVITSLPFPVKDDPFIELKVSEYCKRLKMTPTEDNKFKISYDIMLHDLEQSIGRLIRDMGDYGVIYITDSRIYGRNNYGANLQRWFLDKGYVIHNNLMELSNFMANAKNKIHRHIQQYNKENNLNKLKNIPQITYSPSNRSKLNRTFILKKK</sequence>
<keyword evidence="6" id="KW-0347">Helicase</keyword>
<dbReference type="STRING" id="1604.LAC30SC_05205"/>
<proteinExistence type="inferred from homology"/>
<dbReference type="PANTHER" id="PTHR11472">
    <property type="entry name" value="DNA REPAIR DEAD HELICASE RAD3/XP-D SUBFAMILY MEMBER"/>
    <property type="match status" value="1"/>
</dbReference>
<dbReference type="GO" id="GO:0003678">
    <property type="term" value="F:DNA helicase activity"/>
    <property type="evidence" value="ECO:0007669"/>
    <property type="project" value="TreeGrafter"/>
</dbReference>
<evidence type="ECO:0000256" key="4">
    <source>
        <dbReference type="ARBA" id="ARBA00038058"/>
    </source>
</evidence>
<dbReference type="PANTHER" id="PTHR11472:SF34">
    <property type="entry name" value="REGULATOR OF TELOMERE ELONGATION HELICASE 1"/>
    <property type="match status" value="1"/>
</dbReference>
<dbReference type="RefSeq" id="WP_013641860.1">
    <property type="nucleotide sequence ID" value="NC_015214.1"/>
</dbReference>
<name>F0TE12_LACAM</name>